<gene>
    <name evidence="12" type="ORF">P5673_004393</name>
</gene>
<dbReference type="InterPro" id="IPR009011">
    <property type="entry name" value="Man6P_isomerase_rcpt-bd_dom_sf"/>
</dbReference>
<keyword evidence="13" id="KW-1185">Reference proteome</keyword>
<dbReference type="SUPFAM" id="SSF50911">
    <property type="entry name" value="Mannose 6-phosphate receptor domain"/>
    <property type="match status" value="15"/>
</dbReference>
<evidence type="ECO:0000256" key="9">
    <source>
        <dbReference type="SAM" id="Phobius"/>
    </source>
</evidence>
<feature type="region of interest" description="Disordered" evidence="8">
    <location>
        <begin position="2337"/>
        <end position="2357"/>
    </location>
</feature>
<evidence type="ECO:0000256" key="4">
    <source>
        <dbReference type="ARBA" id="ARBA00022729"/>
    </source>
</evidence>
<dbReference type="GO" id="GO:0000139">
    <property type="term" value="C:Golgi membrane"/>
    <property type="evidence" value="ECO:0007669"/>
    <property type="project" value="UniProtKB-SubCell"/>
</dbReference>
<dbReference type="EMBL" id="JARQWQ010000007">
    <property type="protein sequence ID" value="KAK2570704.1"/>
    <property type="molecule type" value="Genomic_DNA"/>
</dbReference>
<feature type="domain" description="MRH" evidence="11">
    <location>
        <begin position="1103"/>
        <end position="1247"/>
    </location>
</feature>
<keyword evidence="3 9" id="KW-0812">Transmembrane</keyword>
<evidence type="ECO:0000313" key="13">
    <source>
        <dbReference type="Proteomes" id="UP001249851"/>
    </source>
</evidence>
<dbReference type="PANTHER" id="PTHR15071:SF0">
    <property type="entry name" value="MANNOSE 6-PHOSPHATE RECEPTOR-LIKE PROTEIN 1"/>
    <property type="match status" value="1"/>
</dbReference>
<evidence type="ECO:0000256" key="2">
    <source>
        <dbReference type="ARBA" id="ARBA00022448"/>
    </source>
</evidence>
<feature type="domain" description="MRH" evidence="11">
    <location>
        <begin position="1819"/>
        <end position="1967"/>
    </location>
</feature>
<dbReference type="FunFam" id="2.70.130.10:FF:000005">
    <property type="entry name" value="Insulin-like growth factor 2 receptor"/>
    <property type="match status" value="1"/>
</dbReference>
<accession>A0AAD9R051</accession>
<comment type="subcellular location">
    <subcellularLocation>
        <location evidence="1">Endomembrane system</location>
    </subcellularLocation>
</comment>
<feature type="chain" id="PRO_5042210233" evidence="10">
    <location>
        <begin position="25"/>
        <end position="2357"/>
    </location>
</feature>
<dbReference type="Proteomes" id="UP001249851">
    <property type="component" value="Unassembled WGS sequence"/>
</dbReference>
<keyword evidence="2" id="KW-0813">Transport</keyword>
<evidence type="ECO:0000256" key="5">
    <source>
        <dbReference type="ARBA" id="ARBA00022989"/>
    </source>
</evidence>
<dbReference type="GO" id="GO:0005802">
    <property type="term" value="C:trans-Golgi network"/>
    <property type="evidence" value="ECO:0007669"/>
    <property type="project" value="TreeGrafter"/>
</dbReference>
<comment type="caution">
    <text evidence="12">The sequence shown here is derived from an EMBL/GenBank/DDBJ whole genome shotgun (WGS) entry which is preliminary data.</text>
</comment>
<evidence type="ECO:0000313" key="12">
    <source>
        <dbReference type="EMBL" id="KAK2570704.1"/>
    </source>
</evidence>
<evidence type="ECO:0000256" key="1">
    <source>
        <dbReference type="ARBA" id="ARBA00004308"/>
    </source>
</evidence>
<dbReference type="Pfam" id="PF00878">
    <property type="entry name" value="CIMR"/>
    <property type="match status" value="13"/>
</dbReference>
<feature type="transmembrane region" description="Helical" evidence="9">
    <location>
        <begin position="2261"/>
        <end position="2282"/>
    </location>
</feature>
<dbReference type="Gene3D" id="2.70.130.10">
    <property type="entry name" value="Mannose-6-phosphate receptor binding domain"/>
    <property type="match status" value="13"/>
</dbReference>
<evidence type="ECO:0000256" key="10">
    <source>
        <dbReference type="SAM" id="SignalP"/>
    </source>
</evidence>
<proteinExistence type="predicted"/>
<dbReference type="InterPro" id="IPR000479">
    <property type="entry name" value="CIMR_rpt"/>
</dbReference>
<dbReference type="InterPro" id="IPR044865">
    <property type="entry name" value="MRH_dom"/>
</dbReference>
<dbReference type="SMART" id="SM01404">
    <property type="entry name" value="CIMR"/>
    <property type="match status" value="13"/>
</dbReference>
<organism evidence="12 13">
    <name type="scientific">Acropora cervicornis</name>
    <name type="common">Staghorn coral</name>
    <dbReference type="NCBI Taxonomy" id="6130"/>
    <lineage>
        <taxon>Eukaryota</taxon>
        <taxon>Metazoa</taxon>
        <taxon>Cnidaria</taxon>
        <taxon>Anthozoa</taxon>
        <taxon>Hexacorallia</taxon>
        <taxon>Scleractinia</taxon>
        <taxon>Astrocoeniina</taxon>
        <taxon>Acroporidae</taxon>
        <taxon>Acropora</taxon>
    </lineage>
</organism>
<keyword evidence="12" id="KW-0675">Receptor</keyword>
<feature type="signal peptide" evidence="10">
    <location>
        <begin position="1"/>
        <end position="24"/>
    </location>
</feature>
<evidence type="ECO:0000259" key="11">
    <source>
        <dbReference type="PROSITE" id="PS51914"/>
    </source>
</evidence>
<feature type="domain" description="MRH" evidence="11">
    <location>
        <begin position="1524"/>
        <end position="1664"/>
    </location>
</feature>
<evidence type="ECO:0000256" key="3">
    <source>
        <dbReference type="ARBA" id="ARBA00022692"/>
    </source>
</evidence>
<feature type="domain" description="MRH" evidence="11">
    <location>
        <begin position="473"/>
        <end position="626"/>
    </location>
</feature>
<dbReference type="GO" id="GO:0005537">
    <property type="term" value="F:D-mannose binding"/>
    <property type="evidence" value="ECO:0007669"/>
    <property type="project" value="InterPro"/>
</dbReference>
<protein>
    <submittedName>
        <fullName evidence="12">Cation-independent mannose-6-phosphate receptor</fullName>
    </submittedName>
</protein>
<feature type="domain" description="MRH" evidence="11">
    <location>
        <begin position="325"/>
        <end position="467"/>
    </location>
</feature>
<keyword evidence="4 10" id="KW-0732">Signal</keyword>
<feature type="domain" description="MRH" evidence="11">
    <location>
        <begin position="170"/>
        <end position="318"/>
    </location>
</feature>
<name>A0AAD9R051_ACRCE</name>
<sequence length="2357" mass="261098">MAAQLRAFPTSLWIFLFFRTFTDANLPKKCTITVGKTTYSITNWNWEIVYSNTVYYINLCTSVANSECKDWSVCSSSLEGNAGWNNLGSTNSRVFNVSQGDGEFSIGFAGGHCDRGAGSLTWETRILMKCGKFLGSPQFVDLTVGNKKCIAVFEFVTRDACKGGNTEEEIPCSLYGSHDHRLRDLTPLIKLKGGYEVASSIDGFDFQINVCRGITADSKGQSHGCPKDSAMCRIDKNLHVSKDVGNIKNASSLSFSETTGDIILVYNATNSLDTCKEKPVTKITFRCPKESVDKGPVLTVARNCLFEVLWETDFACPQDSVMSSNSCVLQNKFVNFDLRPLTAAIGEYYRVPYEDKGGTRYVIYMNICKSLSFSCGSRGTHTIACQENKDGNVRKSMGDIRKQTLQYADRQLTLIYQHGEKCSSGLNRTTIILFKCDVHAKSTRPVFSFESYCFYYFVWRTKYACAPSRRTGTDCRVESPNGTRYDLSALVRAGNEPNWLALDGEHSSSDKVISVNVCGQLTLQNQTSGCDRASAVCMMEKSTGNVIDLGRYSSPPSLNSDNSIKLVYTEGSKCKNDNKGTIIKRKSTITFVCQPGDLESPPVLVTRSADDCNFEFIWKTVNGTAVTVCEGARQPSSGDRKVDSSVACPLGVNRGENCKVQDTDAGYVFDLTPLAKHTWKDKRFYSVANQSTHTYEVTVCGGSNNTHCGNVTVGACQYETANPSKNFVIGQPNSWLYLYDGILNLTYTDGKPCHNGVKRTTHITFLCKETAIDGGIGVPEYERKKITVFTTLGGSQNMPVLQRSVPNRSPGVRDVGTTLNAGGMVRLVVTECVAQSAVDQYDLTSLVKVADNWEATGPDGKFYINVCRSLNLGALVSGCLGTSAICLKKNDGSVVNLGLVTQAPRVDGQHVTITYSNGDSCKGQSSSPKFEETQDNGCIYKFTWETAAACKIENKVGDHCAVKDPKSDTTFNLLPLMKIAGKSQMYSGNLEDNEGHGRYEINICGSVGNCRGKDDNAGACLTNSNGTKIVLGKVNNKLLYQGEIVSLVYSGGDNFETGEQREVRIKFYCNPKVPFGSPKFRSLDGKTYLFDFQTSLVCASSAVQCSVTGDGNKMYDLTPMGLTSGNWEAVDTRAKDNHLHYFINICRPMNPTSEIIQCPGGAIGACQLDHSRNKGYNLGYVQSNPQIADNGDLTLQYSGGSSCHGQFNRSMRIFFSCSKKMGSPVFLSESPFCEYLFSWQTPSACALTRETGSDCTVVDKQYGYRFNLDKLSNPSRDYHIGVSGAPADGKSELVVVNKSVSYFNGQINMTYGKAPGTLINFIFECDQNFAGRDTGPTSCEKKDRKRYECHWLTAYACRPMVSVQCSLRDENKKSHLINQYDFLPLSMSLRNWEARITTPNVDGVSYFINVCRRVVLLKNGTSSVCPPTAGVCMVKNGRGFNLGRVKRGPQKEGDNIYLVYEDGEACPGGGNYTSRIQMNCGPTEIFLFHKGEPIFLEKNQCQFEFMWITSVACVDNNYKEVVSDDCKVINPQTNVQFDLTPLRNKSGNYEVRDKENRIYYLNVCGPLVEPPKPCSPKSGVCQKVGEKAFNAGMGNSRLHLNGGVLFLNFSGGDDCHHVKKKRETIISFVCSSGYGSQDTGTPVFIYENDCVYYITWHTSVACESQYECAAIQTSGHGSKVKYSLERLSRSDANWMVTHQDDTTDKAKYYLNLCRPLVPMQGINCPAGSWFCRVENSKEIQDWGRAIDPPNVISKDEVRVVYKSKVRCKDLTQFIQTHLKFVCDYGSLGRPVLQSKVSDCVQHIIWYTSAACPAAQTVVGDCKIYDNGTGELYDLSPFSKDGDIGYYHVGQEGDSQYFLLSICHKPALSDSKNCDGAGVCMITKDKKGKKVKKALGLFKYRDMTYYKDEGMLILKYCSAECSSSKDLTTSKIIFVCDMKQSTDAKPELVVVGKYGAEFTWRTSLVCPPYEVCSYGPYDLGLLSSRTRSWNYTHNGDRVPLLPLTWSEREEGKKGDPWNEAGIPCCPSTASVCMIRKNSDKVFVLGITSTQKMSIEDEKLQLTYSGLPGVDGCLQGNPKVGAVVFLFFSHQLEKFRGLSSWKVWNRTPPYKNGLMLLDLSFLFHRSTWTIHDVDEERNNVSYTINVCDDSQGNSADVSVNKDKFKVVSRSFYFEDSVFSLEMLLKGKECNNNKKSQQVVVITFSCSEGEGVGTPKFDYKSSDCHHFFLWPTSIVCSEDLSRTVTDIPVARKMKTKNLSAGANVGIAFGVLIAVALISALAFVLYKPSRRQVVTEHDLVSCLRWNFKRHILRKEIHFPVYRYHKLGVTGDDEDEANCLIQDAEGSEDDEGSDDDDDILSF</sequence>
<dbReference type="GO" id="GO:0010008">
    <property type="term" value="C:endosome membrane"/>
    <property type="evidence" value="ECO:0007669"/>
    <property type="project" value="UniProtKB-SubCell"/>
</dbReference>
<dbReference type="PROSITE" id="PS51914">
    <property type="entry name" value="MRH"/>
    <property type="match status" value="13"/>
</dbReference>
<feature type="domain" description="MRH" evidence="11">
    <location>
        <begin position="830"/>
        <end position="952"/>
    </location>
</feature>
<feature type="domain" description="MRH" evidence="11">
    <location>
        <begin position="958"/>
        <end position="1100"/>
    </location>
</feature>
<feature type="domain" description="MRH" evidence="11">
    <location>
        <begin position="1363"/>
        <end position="1515"/>
    </location>
</feature>
<feature type="domain" description="MRH" evidence="11">
    <location>
        <begin position="1666"/>
        <end position="1813"/>
    </location>
</feature>
<reference evidence="12" key="2">
    <citation type="journal article" date="2023" name="Science">
        <title>Genomic signatures of disease resistance in endangered staghorn corals.</title>
        <authorList>
            <person name="Vollmer S.V."/>
            <person name="Selwyn J.D."/>
            <person name="Despard B.A."/>
            <person name="Roesel C.L."/>
        </authorList>
    </citation>
    <scope>NUCLEOTIDE SEQUENCE</scope>
    <source>
        <strain evidence="12">K2</strain>
    </source>
</reference>
<dbReference type="GO" id="GO:0007041">
    <property type="term" value="P:lysosomal transport"/>
    <property type="evidence" value="ECO:0007669"/>
    <property type="project" value="InterPro"/>
</dbReference>
<dbReference type="GO" id="GO:0038023">
    <property type="term" value="F:signaling receptor activity"/>
    <property type="evidence" value="ECO:0007669"/>
    <property type="project" value="InterPro"/>
</dbReference>
<keyword evidence="7" id="KW-1015">Disulfide bond</keyword>
<keyword evidence="5 9" id="KW-1133">Transmembrane helix</keyword>
<evidence type="ECO:0000256" key="8">
    <source>
        <dbReference type="SAM" id="MobiDB-lite"/>
    </source>
</evidence>
<keyword evidence="6 9" id="KW-0472">Membrane</keyword>
<feature type="compositionally biased region" description="Acidic residues" evidence="8">
    <location>
        <begin position="2340"/>
        <end position="2357"/>
    </location>
</feature>
<dbReference type="FunFam" id="2.70.130.10:FF:000016">
    <property type="entry name" value="Insulin-like growth factor 2 receptor"/>
    <property type="match status" value="2"/>
</dbReference>
<feature type="domain" description="MRH" evidence="11">
    <location>
        <begin position="28"/>
        <end position="163"/>
    </location>
</feature>
<reference evidence="12" key="1">
    <citation type="journal article" date="2023" name="G3 (Bethesda)">
        <title>Whole genome assembly and annotation of the endangered Caribbean coral Acropora cervicornis.</title>
        <authorList>
            <person name="Selwyn J.D."/>
            <person name="Vollmer S.V."/>
        </authorList>
    </citation>
    <scope>NUCLEOTIDE SEQUENCE</scope>
    <source>
        <strain evidence="12">K2</strain>
    </source>
</reference>
<dbReference type="PANTHER" id="PTHR15071">
    <property type="entry name" value="MANNOSE-6-PHOSPHATE RECEPTOR FAMILY MEMBER"/>
    <property type="match status" value="1"/>
</dbReference>
<feature type="domain" description="MRH" evidence="11">
    <location>
        <begin position="2115"/>
        <end position="2235"/>
    </location>
</feature>
<evidence type="ECO:0000256" key="6">
    <source>
        <dbReference type="ARBA" id="ARBA00023136"/>
    </source>
</evidence>
<evidence type="ECO:0000256" key="7">
    <source>
        <dbReference type="ARBA" id="ARBA00023157"/>
    </source>
</evidence>
<feature type="domain" description="MRH" evidence="11">
    <location>
        <begin position="656"/>
        <end position="796"/>
    </location>
</feature>